<sequence length="202" mass="23965">MIKYLTFISLFFVSWTGYSQEFSSRVWHKGWLVTMDGDTVHGDLKYDMEVNTIQILNENQKIQAYNSKKVMYVEFFDSVLKNYRKFYSIPYNVSYDFRAPILFEVLYEGPTTLLCREKIVVETDPYSQSYYGVSTVSRERVSLTYYFAFKSGEIVMYSGKKGELFTILDQRPDQIKEYIKKNRLDPNEVRDLIRIVAFYNSI</sequence>
<gene>
    <name evidence="1" type="ORF">N6H18_13905</name>
</gene>
<organism evidence="1 2">
    <name type="scientific">Reichenbachiella agarivorans</name>
    <dbReference type="NCBI Taxonomy" id="2979464"/>
    <lineage>
        <taxon>Bacteria</taxon>
        <taxon>Pseudomonadati</taxon>
        <taxon>Bacteroidota</taxon>
        <taxon>Cytophagia</taxon>
        <taxon>Cytophagales</taxon>
        <taxon>Reichenbachiellaceae</taxon>
        <taxon>Reichenbachiella</taxon>
    </lineage>
</organism>
<reference evidence="1" key="1">
    <citation type="submission" date="2022-09" db="EMBL/GenBank/DDBJ databases">
        <title>Comparative genomics and taxonomic characterization of three novel marine species of genus Reichenbachiella exhibiting antioxidant and polysaccharide degradation activities.</title>
        <authorList>
            <person name="Muhammad N."/>
            <person name="Lee Y.-J."/>
            <person name="Ko J."/>
            <person name="Kim S.-G."/>
        </authorList>
    </citation>
    <scope>NUCLEOTIDE SEQUENCE</scope>
    <source>
        <strain evidence="1">BKB1-1</strain>
    </source>
</reference>
<keyword evidence="2" id="KW-1185">Reference proteome</keyword>
<evidence type="ECO:0000313" key="2">
    <source>
        <dbReference type="Proteomes" id="UP001065174"/>
    </source>
</evidence>
<evidence type="ECO:0008006" key="3">
    <source>
        <dbReference type="Google" id="ProtNLM"/>
    </source>
</evidence>
<dbReference type="RefSeq" id="WP_262308884.1">
    <property type="nucleotide sequence ID" value="NZ_CP106679.1"/>
</dbReference>
<protein>
    <recommendedName>
        <fullName evidence="3">GLPGLI family protein</fullName>
    </recommendedName>
</protein>
<name>A0ABY6CLQ5_9BACT</name>
<evidence type="ECO:0000313" key="1">
    <source>
        <dbReference type="EMBL" id="UXP31445.1"/>
    </source>
</evidence>
<accession>A0ABY6CLQ5</accession>
<dbReference type="EMBL" id="CP106679">
    <property type="protein sequence ID" value="UXP31445.1"/>
    <property type="molecule type" value="Genomic_DNA"/>
</dbReference>
<dbReference type="Proteomes" id="UP001065174">
    <property type="component" value="Chromosome"/>
</dbReference>
<proteinExistence type="predicted"/>